<feature type="transmembrane region" description="Helical" evidence="2">
    <location>
        <begin position="56"/>
        <end position="77"/>
    </location>
</feature>
<evidence type="ECO:0008006" key="5">
    <source>
        <dbReference type="Google" id="ProtNLM"/>
    </source>
</evidence>
<gene>
    <name evidence="3" type="ORF">Prum_077530</name>
</gene>
<evidence type="ECO:0000256" key="2">
    <source>
        <dbReference type="SAM" id="Phobius"/>
    </source>
</evidence>
<dbReference type="EMBL" id="BLPG01000001">
    <property type="protein sequence ID" value="GFJ94111.1"/>
    <property type="molecule type" value="Genomic_DNA"/>
</dbReference>
<evidence type="ECO:0000313" key="3">
    <source>
        <dbReference type="EMBL" id="GFJ94111.1"/>
    </source>
</evidence>
<comment type="caution">
    <text evidence="3">The sequence shown here is derived from an EMBL/GenBank/DDBJ whole genome shotgun (WGS) entry which is preliminary data.</text>
</comment>
<reference evidence="3 4" key="2">
    <citation type="submission" date="2020-03" db="EMBL/GenBank/DDBJ databases">
        <authorList>
            <person name="Ichikawa N."/>
            <person name="Kimura A."/>
            <person name="Kitahashi Y."/>
            <person name="Uohara A."/>
        </authorList>
    </citation>
    <scope>NUCLEOTIDE SEQUENCE [LARGE SCALE GENOMIC DNA]</scope>
    <source>
        <strain evidence="3 4">NBRC 108638</strain>
    </source>
</reference>
<accession>A0A6V8LGW9</accession>
<keyword evidence="2" id="KW-0812">Transmembrane</keyword>
<keyword evidence="2" id="KW-0472">Membrane</keyword>
<evidence type="ECO:0000313" key="4">
    <source>
        <dbReference type="Proteomes" id="UP000482960"/>
    </source>
</evidence>
<organism evidence="3 4">
    <name type="scientific">Phytohabitans rumicis</name>
    <dbReference type="NCBI Taxonomy" id="1076125"/>
    <lineage>
        <taxon>Bacteria</taxon>
        <taxon>Bacillati</taxon>
        <taxon>Actinomycetota</taxon>
        <taxon>Actinomycetes</taxon>
        <taxon>Micromonosporales</taxon>
        <taxon>Micromonosporaceae</taxon>
    </lineage>
</organism>
<feature type="region of interest" description="Disordered" evidence="1">
    <location>
        <begin position="566"/>
        <end position="602"/>
    </location>
</feature>
<sequence>MRLLFAAGRRLGWVFEDPWQAFRPYRRPRPVPNPDPDPDERRKLERAVNWARDNRVPVVLGGAMAGLIGLGCVTLLADIRLAALVFVGIVGVAAVLAELPVRRARADVDAFDRRCADIRTGNVVNRASWEQARERHEAQERDRIEELAEWRAQELPPTSRRLDVFGGTHWGWEGLLTVFGSSTLGAGVPLTVVDLSGATVTEDLVRLAREHGHDTRVCHLPDDLPEFNPFAGMDAEQTVDTLVDLINPGPDATIDHYLLTEICAALGTDITINRILAAVRVAAGQRPDSRGPAGADPGPLGREERRHIAEEMFTDEYRQGVIGHLQRIESELSPLRRLGERPTGGVEPPDSGLLSIVTPPQLGATRRRMFSDLLVRWLTHKVHTGAQRPRSTLVIAGADDIATERMERLASACDRRGVHLVTFHARLRRDPRQAIGSGAVAFMRLGDDTEAAAAAQFIGRDHRFVLSQLTHGVGQSESLTVGGTPGWRWVSSVSVTEQQSRSSGQSRQRVYEYAVEPTTLQSIPEYALLLVTHQQGKAVVQAVECSPSIVLQEKFLPLAQRVRAEVPTSADRSALDRDAPTDDLSTMDVPIQRLSGTGIHDD</sequence>
<dbReference type="Proteomes" id="UP000482960">
    <property type="component" value="Unassembled WGS sequence"/>
</dbReference>
<keyword evidence="4" id="KW-1185">Reference proteome</keyword>
<keyword evidence="2" id="KW-1133">Transmembrane helix</keyword>
<evidence type="ECO:0000256" key="1">
    <source>
        <dbReference type="SAM" id="MobiDB-lite"/>
    </source>
</evidence>
<protein>
    <recommendedName>
        <fullName evidence="5">TraD/TraG TraM recognition site domain-containing protein</fullName>
    </recommendedName>
</protein>
<proteinExistence type="predicted"/>
<dbReference type="AlphaFoldDB" id="A0A6V8LGW9"/>
<name>A0A6V8LGW9_9ACTN</name>
<reference evidence="3 4" key="1">
    <citation type="submission" date="2020-03" db="EMBL/GenBank/DDBJ databases">
        <title>Whole genome shotgun sequence of Phytohabitans rumicis NBRC 108638.</title>
        <authorList>
            <person name="Komaki H."/>
            <person name="Tamura T."/>
        </authorList>
    </citation>
    <scope>NUCLEOTIDE SEQUENCE [LARGE SCALE GENOMIC DNA]</scope>
    <source>
        <strain evidence="3 4">NBRC 108638</strain>
    </source>
</reference>